<dbReference type="InterPro" id="IPR054156">
    <property type="entry name" value="YxaF_TetR_C"/>
</dbReference>
<evidence type="ECO:0000256" key="2">
    <source>
        <dbReference type="ARBA" id="ARBA00023125"/>
    </source>
</evidence>
<dbReference type="InterPro" id="IPR001647">
    <property type="entry name" value="HTH_TetR"/>
</dbReference>
<dbReference type="Proteomes" id="UP000630097">
    <property type="component" value="Unassembled WGS sequence"/>
</dbReference>
<keyword evidence="3" id="KW-0804">Transcription</keyword>
<dbReference type="InterPro" id="IPR009057">
    <property type="entry name" value="Homeodomain-like_sf"/>
</dbReference>
<dbReference type="GO" id="GO:0003677">
    <property type="term" value="F:DNA binding"/>
    <property type="evidence" value="ECO:0007669"/>
    <property type="project" value="UniProtKB-KW"/>
</dbReference>
<keyword evidence="2" id="KW-0238">DNA-binding</keyword>
<dbReference type="PANTHER" id="PTHR47506:SF3">
    <property type="entry name" value="HTH-TYPE TRANSCRIPTIONAL REGULATOR LMRA"/>
    <property type="match status" value="1"/>
</dbReference>
<dbReference type="Pfam" id="PF21993">
    <property type="entry name" value="TetR_C_13_2"/>
    <property type="match status" value="1"/>
</dbReference>
<dbReference type="Pfam" id="PF00440">
    <property type="entry name" value="TetR_N"/>
    <property type="match status" value="1"/>
</dbReference>
<feature type="domain" description="Transcriptional regulator LmrA/YxaF-like C-terminal" evidence="5">
    <location>
        <begin position="89"/>
        <end position="184"/>
    </location>
</feature>
<dbReference type="EMBL" id="BONV01000045">
    <property type="protein sequence ID" value="GIG83975.1"/>
    <property type="molecule type" value="Genomic_DNA"/>
</dbReference>
<dbReference type="PANTHER" id="PTHR47506">
    <property type="entry name" value="TRANSCRIPTIONAL REGULATORY PROTEIN"/>
    <property type="match status" value="1"/>
</dbReference>
<comment type="caution">
    <text evidence="6">The sequence shown here is derived from an EMBL/GenBank/DDBJ whole genome shotgun (WGS) entry which is preliminary data.</text>
</comment>
<evidence type="ECO:0000256" key="3">
    <source>
        <dbReference type="ARBA" id="ARBA00023163"/>
    </source>
</evidence>
<keyword evidence="7" id="KW-1185">Reference proteome</keyword>
<gene>
    <name evidence="6" type="ORF">Pka01_71020</name>
</gene>
<dbReference type="SUPFAM" id="SSF46689">
    <property type="entry name" value="Homeodomain-like"/>
    <property type="match status" value="1"/>
</dbReference>
<evidence type="ECO:0000313" key="7">
    <source>
        <dbReference type="Proteomes" id="UP000630097"/>
    </source>
</evidence>
<evidence type="ECO:0000259" key="5">
    <source>
        <dbReference type="Pfam" id="PF21993"/>
    </source>
</evidence>
<organism evidence="6 7">
    <name type="scientific">Planotetraspora kaengkrachanensis</name>
    <dbReference type="NCBI Taxonomy" id="575193"/>
    <lineage>
        <taxon>Bacteria</taxon>
        <taxon>Bacillati</taxon>
        <taxon>Actinomycetota</taxon>
        <taxon>Actinomycetes</taxon>
        <taxon>Streptosporangiales</taxon>
        <taxon>Streptosporangiaceae</taxon>
        <taxon>Planotetraspora</taxon>
    </lineage>
</organism>
<evidence type="ECO:0000256" key="1">
    <source>
        <dbReference type="ARBA" id="ARBA00023015"/>
    </source>
</evidence>
<evidence type="ECO:0000259" key="4">
    <source>
        <dbReference type="Pfam" id="PF00440"/>
    </source>
</evidence>
<protein>
    <submittedName>
        <fullName evidence="6">TetR family transcriptional regulator</fullName>
    </submittedName>
</protein>
<dbReference type="SUPFAM" id="SSF48498">
    <property type="entry name" value="Tetracyclin repressor-like, C-terminal domain"/>
    <property type="match status" value="1"/>
</dbReference>
<proteinExistence type="predicted"/>
<sequence>MTRALTAKGAATRQRIVAGTAELVRTRGADQVGLDDIRAATATSKSQLFHYFPDGRAELLRAVAEHEAGEVLDDQQPFLDGLGPAGSWQAWRDAVVEKYREQGVHCPLSALTTQLGPADPGIRVIVADLLETWHTRIADGVRRAQADGPAESSLEADKVASSILAAIQGGVVMMQATGNIEFLKVPLDAALAGIEPVADAGPVPDAVTM</sequence>
<feature type="domain" description="HTH tetR-type" evidence="4">
    <location>
        <begin position="16"/>
        <end position="63"/>
    </location>
</feature>
<dbReference type="InterPro" id="IPR036271">
    <property type="entry name" value="Tet_transcr_reg_TetR-rel_C_sf"/>
</dbReference>
<evidence type="ECO:0000313" key="6">
    <source>
        <dbReference type="EMBL" id="GIG83975.1"/>
    </source>
</evidence>
<dbReference type="RefSeq" id="WP_203887264.1">
    <property type="nucleotide sequence ID" value="NZ_BAABHH010000030.1"/>
</dbReference>
<name>A0A8J3PZS9_9ACTN</name>
<accession>A0A8J3PZS9</accession>
<dbReference type="AlphaFoldDB" id="A0A8J3PZS9"/>
<dbReference type="Gene3D" id="1.10.357.10">
    <property type="entry name" value="Tetracycline Repressor, domain 2"/>
    <property type="match status" value="1"/>
</dbReference>
<reference evidence="6 7" key="1">
    <citation type="submission" date="2021-01" db="EMBL/GenBank/DDBJ databases">
        <title>Whole genome shotgun sequence of Planotetraspora kaengkrachanensis NBRC 104272.</title>
        <authorList>
            <person name="Komaki H."/>
            <person name="Tamura T."/>
        </authorList>
    </citation>
    <scope>NUCLEOTIDE SEQUENCE [LARGE SCALE GENOMIC DNA]</scope>
    <source>
        <strain evidence="6 7">NBRC 104272</strain>
    </source>
</reference>
<keyword evidence="1" id="KW-0805">Transcription regulation</keyword>